<dbReference type="Proteomes" id="UP000887578">
    <property type="component" value="Unplaced"/>
</dbReference>
<feature type="compositionally biased region" description="Low complexity" evidence="1">
    <location>
        <begin position="213"/>
        <end position="234"/>
    </location>
</feature>
<reference evidence="4" key="1">
    <citation type="submission" date="2022-11" db="UniProtKB">
        <authorList>
            <consortium name="WormBaseParasite"/>
        </authorList>
    </citation>
    <scope>IDENTIFICATION</scope>
</reference>
<evidence type="ECO:0000256" key="1">
    <source>
        <dbReference type="SAM" id="MobiDB-lite"/>
    </source>
</evidence>
<feature type="compositionally biased region" description="Low complexity" evidence="1">
    <location>
        <begin position="166"/>
        <end position="183"/>
    </location>
</feature>
<dbReference type="AlphaFoldDB" id="A0A914QME4"/>
<dbReference type="WBParaSite" id="PDA_v2.g4780.t1">
    <property type="protein sequence ID" value="PDA_v2.g4780.t1"/>
    <property type="gene ID" value="PDA_v2.g4780"/>
</dbReference>
<keyword evidence="3" id="KW-1185">Reference proteome</keyword>
<feature type="chain" id="PRO_5037009869" evidence="2">
    <location>
        <begin position="20"/>
        <end position="234"/>
    </location>
</feature>
<evidence type="ECO:0000313" key="4">
    <source>
        <dbReference type="WBParaSite" id="PDA_v2.g4780.t1"/>
    </source>
</evidence>
<organism evidence="3 4">
    <name type="scientific">Panagrolaimus davidi</name>
    <dbReference type="NCBI Taxonomy" id="227884"/>
    <lineage>
        <taxon>Eukaryota</taxon>
        <taxon>Metazoa</taxon>
        <taxon>Ecdysozoa</taxon>
        <taxon>Nematoda</taxon>
        <taxon>Chromadorea</taxon>
        <taxon>Rhabditida</taxon>
        <taxon>Tylenchina</taxon>
        <taxon>Panagrolaimomorpha</taxon>
        <taxon>Panagrolaimoidea</taxon>
        <taxon>Panagrolaimidae</taxon>
        <taxon>Panagrolaimus</taxon>
    </lineage>
</organism>
<keyword evidence="2" id="KW-0732">Signal</keyword>
<feature type="region of interest" description="Disordered" evidence="1">
    <location>
        <begin position="121"/>
        <end position="234"/>
    </location>
</feature>
<proteinExistence type="predicted"/>
<sequence length="234" mass="25634">MKGIFIISLCFIAFSLINGGTIRTRRTIGQRLDATIDESQKNIEGIKNAAGETITHYGENVKEMGRTITSPVRFIANKTAEAFDSAGQKIKNVVSSTRHAAGEVVSNAGRTLHHAGESIKGSETLNQPTHPPQQHHQQPAQPQQPHPQQAQTQPAYPQQPHPTYPPQQQQAQVYPTYPPQQAHPQPPHPQQAQAQTQPAYPQQPQPTYPPRPGTQQAQAQVTLPPLPALPAQNQ</sequence>
<feature type="signal peptide" evidence="2">
    <location>
        <begin position="1"/>
        <end position="19"/>
    </location>
</feature>
<protein>
    <submittedName>
        <fullName evidence="4">Uncharacterized protein</fullName>
    </submittedName>
</protein>
<feature type="compositionally biased region" description="Pro residues" evidence="1">
    <location>
        <begin position="201"/>
        <end position="212"/>
    </location>
</feature>
<evidence type="ECO:0000256" key="2">
    <source>
        <dbReference type="SAM" id="SignalP"/>
    </source>
</evidence>
<feature type="compositionally biased region" description="Low complexity" evidence="1">
    <location>
        <begin position="190"/>
        <end position="200"/>
    </location>
</feature>
<accession>A0A914QME4</accession>
<name>A0A914QME4_9BILA</name>
<evidence type="ECO:0000313" key="3">
    <source>
        <dbReference type="Proteomes" id="UP000887578"/>
    </source>
</evidence>
<feature type="compositionally biased region" description="Low complexity" evidence="1">
    <location>
        <begin position="132"/>
        <end position="156"/>
    </location>
</feature>